<evidence type="ECO:0000256" key="2">
    <source>
        <dbReference type="ARBA" id="ARBA00022737"/>
    </source>
</evidence>
<dbReference type="Pfam" id="PF01582">
    <property type="entry name" value="TIR"/>
    <property type="match status" value="1"/>
</dbReference>
<dbReference type="PANTHER" id="PTHR11017">
    <property type="entry name" value="LEUCINE-RICH REPEAT-CONTAINING PROTEIN"/>
    <property type="match status" value="1"/>
</dbReference>
<protein>
    <submittedName>
        <fullName evidence="6">Disease resistance protein RPV1-like</fullName>
    </submittedName>
</protein>
<keyword evidence="2" id="KW-0677">Repeat</keyword>
<reference evidence="6" key="1">
    <citation type="submission" date="2025-08" db="UniProtKB">
        <authorList>
            <consortium name="RefSeq"/>
        </authorList>
    </citation>
    <scope>IDENTIFICATION</scope>
    <source>
        <tissue evidence="6">Leaf</tissue>
    </source>
</reference>
<evidence type="ECO:0000313" key="6">
    <source>
        <dbReference type="RefSeq" id="XP_048136643.1"/>
    </source>
</evidence>
<dbReference type="InterPro" id="IPR003591">
    <property type="entry name" value="Leu-rich_rpt_typical-subtyp"/>
</dbReference>
<organism evidence="5 6">
    <name type="scientific">Rhodamnia argentea</name>
    <dbReference type="NCBI Taxonomy" id="178133"/>
    <lineage>
        <taxon>Eukaryota</taxon>
        <taxon>Viridiplantae</taxon>
        <taxon>Streptophyta</taxon>
        <taxon>Embryophyta</taxon>
        <taxon>Tracheophyta</taxon>
        <taxon>Spermatophyta</taxon>
        <taxon>Magnoliopsida</taxon>
        <taxon>eudicotyledons</taxon>
        <taxon>Gunneridae</taxon>
        <taxon>Pentapetalae</taxon>
        <taxon>rosids</taxon>
        <taxon>malvids</taxon>
        <taxon>Myrtales</taxon>
        <taxon>Myrtaceae</taxon>
        <taxon>Myrtoideae</taxon>
        <taxon>Myrteae</taxon>
        <taxon>Australasian group</taxon>
        <taxon>Rhodamnia</taxon>
    </lineage>
</organism>
<dbReference type="Pfam" id="PF23282">
    <property type="entry name" value="WHD_ROQ1"/>
    <property type="match status" value="1"/>
</dbReference>
<evidence type="ECO:0000256" key="3">
    <source>
        <dbReference type="ARBA" id="ARBA00022821"/>
    </source>
</evidence>
<dbReference type="InterPro" id="IPR027417">
    <property type="entry name" value="P-loop_NTPase"/>
</dbReference>
<dbReference type="PRINTS" id="PR00364">
    <property type="entry name" value="DISEASERSIST"/>
</dbReference>
<keyword evidence="1" id="KW-0433">Leucine-rich repeat</keyword>
<dbReference type="GeneID" id="115733494"/>
<sequence>MERGMNSQASSGPSFEVFLSFRGPDTRHGFTDCLYHGMVAAGILVFRDDESLRVGERIGGELLQAIEKSKIYIPIFSTNYASSHWCLRELTYMVECASKSNGSKEILPIFFDVEPIDVKLKTDLYRQNLSQIRKKFRTEVKSWEKVLIDVSKRKGWNLKKDEGQGNLIQSVIQAVLAKLNVDYKNVTEHLVGVDDRVEAIINMLDVKSDSVQFLAIHRMGGVGKTTLAKVVFNRLSSRFQCCNFLSDVRESSERHGLVYLQKQLLSKFLDSRSINQIHDTDVLIVLDDIDEEKQLKNLAAKENWFGSGSRIVVTTRYKSVLMIDGESTGEGPLKSANISTYEVQEMEFPHAIKLFSRHAFRRDSPPDNYVSLSKKVVSTLGKLPLALEVTGSSLSSKSKEFWVDTLKKLEKAPSKEVQKTLMITYERLDDAQRQVFLDIACFFVNEDKTYPFYMWDDCQCFPNNAIEVLCLMSLIKIKDGNTFWMHDQVCDLGRAIVREENFKDPRERSRVWNHQEALSILKQKEGSRKIEALSLGNRGDVLTHDEVANLRNLRFLEGNGVFLVGDFTNLLPNLRWFSWRWCPHEFVATNFHPTNLVVLDLSHSSVSEKWIGWNQINVASKLKVLDLSNCENLMRTPDLSTLVSLERLILEDCRNLIEIDPSIGKLKLLTILNLKGCDSLQELPEEIGGLRALTEIVMPKTLNELPRTFGNLRSLLILDVSHSQISRLPYSIGGLVKLRRLNLSGCTKIEKLPDSFEKLQSLVELDLSSTSLGHLPNSIGNLKQLKILRMTRISRITKLPSAIGLVEKLEELDASGCYNLTEITNEMGRLSCLRILDLSYTLISSLPTTLSYLSNLQILKLESCLELKRLGWLPSSLTCLKWTSDEDVRYEWENITALPTLGLPKEVKLRSTIHIPSLPSSLRELELGNLELELGNLEIDSSNFSNLKNLSTLRLNSCLIWEYTGTSSYNWQGNITDMTNSTTFDWGVEYSRLSNLCRRDFPANALDLSPMKNLQEVHLLGFMHLVELCGLAELGSLCFLSVVDCNSMERMSGLSKLRKLRKLRVGECPKLRRLEGLNHLESLQKLWIHDCRSLESLADTSDLHLECSTIERCGLLPNRKSYCRCHHNTDSVVNEHDHAGYF</sequence>
<gene>
    <name evidence="6" type="primary">LOC115733494</name>
</gene>
<dbReference type="RefSeq" id="XP_048136643.1">
    <property type="nucleotide sequence ID" value="XM_048280686.1"/>
</dbReference>
<dbReference type="Gene3D" id="3.40.50.300">
    <property type="entry name" value="P-loop containing nucleotide triphosphate hydrolases"/>
    <property type="match status" value="1"/>
</dbReference>
<dbReference type="PANTHER" id="PTHR11017:SF570">
    <property type="entry name" value="DISEASE RESISTANCE PROTEIN (TIR-NBS CLASS)-RELATED"/>
    <property type="match status" value="1"/>
</dbReference>
<dbReference type="InterPro" id="IPR002182">
    <property type="entry name" value="NB-ARC"/>
</dbReference>
<name>A0ABM3HJ93_9MYRT</name>
<dbReference type="InterPro" id="IPR042197">
    <property type="entry name" value="Apaf_helical"/>
</dbReference>
<keyword evidence="3" id="KW-0611">Plant defense</keyword>
<dbReference type="Proteomes" id="UP000827889">
    <property type="component" value="Chromosome 6"/>
</dbReference>
<dbReference type="Pfam" id="PF23598">
    <property type="entry name" value="LRR_14"/>
    <property type="match status" value="1"/>
</dbReference>
<dbReference type="InterPro" id="IPR058192">
    <property type="entry name" value="WHD_ROQ1-like"/>
</dbReference>
<dbReference type="Pfam" id="PF00931">
    <property type="entry name" value="NB-ARC"/>
    <property type="match status" value="1"/>
</dbReference>
<dbReference type="Gene3D" id="3.80.10.10">
    <property type="entry name" value="Ribonuclease Inhibitor"/>
    <property type="match status" value="3"/>
</dbReference>
<dbReference type="Gene3D" id="3.40.50.10140">
    <property type="entry name" value="Toll/interleukin-1 receptor homology (TIR) domain"/>
    <property type="match status" value="1"/>
</dbReference>
<evidence type="ECO:0000259" key="4">
    <source>
        <dbReference type="PROSITE" id="PS50104"/>
    </source>
</evidence>
<dbReference type="Gene3D" id="1.10.8.430">
    <property type="entry name" value="Helical domain of apoptotic protease-activating factors"/>
    <property type="match status" value="1"/>
</dbReference>
<dbReference type="InterPro" id="IPR032675">
    <property type="entry name" value="LRR_dom_sf"/>
</dbReference>
<dbReference type="SMART" id="SM00255">
    <property type="entry name" value="TIR"/>
    <property type="match status" value="1"/>
</dbReference>
<keyword evidence="5" id="KW-1185">Reference proteome</keyword>
<accession>A0ABM3HJ93</accession>
<dbReference type="SUPFAM" id="SSF52540">
    <property type="entry name" value="P-loop containing nucleoside triphosphate hydrolases"/>
    <property type="match status" value="1"/>
</dbReference>
<evidence type="ECO:0000313" key="5">
    <source>
        <dbReference type="Proteomes" id="UP000827889"/>
    </source>
</evidence>
<evidence type="ECO:0000256" key="1">
    <source>
        <dbReference type="ARBA" id="ARBA00022614"/>
    </source>
</evidence>
<dbReference type="InterPro" id="IPR044974">
    <property type="entry name" value="Disease_R_plants"/>
</dbReference>
<dbReference type="SUPFAM" id="SSF52058">
    <property type="entry name" value="L domain-like"/>
    <property type="match status" value="2"/>
</dbReference>
<dbReference type="InterPro" id="IPR055414">
    <property type="entry name" value="LRR_R13L4/SHOC2-like"/>
</dbReference>
<dbReference type="InterPro" id="IPR000157">
    <property type="entry name" value="TIR_dom"/>
</dbReference>
<dbReference type="SMART" id="SM00369">
    <property type="entry name" value="LRR_TYP"/>
    <property type="match status" value="4"/>
</dbReference>
<dbReference type="SUPFAM" id="SSF52200">
    <property type="entry name" value="Toll/Interleukin receptor TIR domain"/>
    <property type="match status" value="1"/>
</dbReference>
<feature type="domain" description="TIR" evidence="4">
    <location>
        <begin position="13"/>
        <end position="179"/>
    </location>
</feature>
<dbReference type="InterPro" id="IPR035897">
    <property type="entry name" value="Toll_tir_struct_dom_sf"/>
</dbReference>
<dbReference type="PROSITE" id="PS50104">
    <property type="entry name" value="TIR"/>
    <property type="match status" value="1"/>
</dbReference>
<proteinExistence type="predicted"/>